<gene>
    <name evidence="2" type="ORF">GCM10010446_17800</name>
</gene>
<name>A0ABP6JKT5_9ACTN</name>
<dbReference type="Proteomes" id="UP001500403">
    <property type="component" value="Unassembled WGS sequence"/>
</dbReference>
<feature type="region of interest" description="Disordered" evidence="1">
    <location>
        <begin position="1"/>
        <end position="75"/>
    </location>
</feature>
<organism evidence="2 3">
    <name type="scientific">Streptomyces enissocaesilis</name>
    <dbReference type="NCBI Taxonomy" id="332589"/>
    <lineage>
        <taxon>Bacteria</taxon>
        <taxon>Bacillati</taxon>
        <taxon>Actinomycetota</taxon>
        <taxon>Actinomycetes</taxon>
        <taxon>Kitasatosporales</taxon>
        <taxon>Streptomycetaceae</taxon>
        <taxon>Streptomyces</taxon>
        <taxon>Streptomyces rochei group</taxon>
    </lineage>
</organism>
<sequence>MVRVGADRGTVDRDTLRQAAEKAHRADGRELDAVLPERGEGAGADEMPERGDLPPEGDGAPDNDMGATGRVPLSG</sequence>
<reference evidence="3" key="1">
    <citation type="journal article" date="2019" name="Int. J. Syst. Evol. Microbiol.">
        <title>The Global Catalogue of Microorganisms (GCM) 10K type strain sequencing project: providing services to taxonomists for standard genome sequencing and annotation.</title>
        <authorList>
            <consortium name="The Broad Institute Genomics Platform"/>
            <consortium name="The Broad Institute Genome Sequencing Center for Infectious Disease"/>
            <person name="Wu L."/>
            <person name="Ma J."/>
        </authorList>
    </citation>
    <scope>NUCLEOTIDE SEQUENCE [LARGE SCALE GENOMIC DNA]</scope>
    <source>
        <strain evidence="3">JCM 9088</strain>
    </source>
</reference>
<dbReference type="EMBL" id="BAAAUD010000018">
    <property type="protein sequence ID" value="GAA2933448.1"/>
    <property type="molecule type" value="Genomic_DNA"/>
</dbReference>
<comment type="caution">
    <text evidence="2">The sequence shown here is derived from an EMBL/GenBank/DDBJ whole genome shotgun (WGS) entry which is preliminary data.</text>
</comment>
<accession>A0ABP6JKT5</accession>
<evidence type="ECO:0000313" key="2">
    <source>
        <dbReference type="EMBL" id="GAA2933448.1"/>
    </source>
</evidence>
<feature type="compositionally biased region" description="Basic and acidic residues" evidence="1">
    <location>
        <begin position="1"/>
        <end position="40"/>
    </location>
</feature>
<evidence type="ECO:0000313" key="3">
    <source>
        <dbReference type="Proteomes" id="UP001500403"/>
    </source>
</evidence>
<protein>
    <submittedName>
        <fullName evidence="2">Uncharacterized protein</fullName>
    </submittedName>
</protein>
<keyword evidence="3" id="KW-1185">Reference proteome</keyword>
<evidence type="ECO:0000256" key="1">
    <source>
        <dbReference type="SAM" id="MobiDB-lite"/>
    </source>
</evidence>
<proteinExistence type="predicted"/>